<dbReference type="EMBL" id="CADCTF010000103">
    <property type="protein sequence ID" value="CAA9248102.1"/>
    <property type="molecule type" value="Genomic_DNA"/>
</dbReference>
<dbReference type="InterPro" id="IPR011008">
    <property type="entry name" value="Dimeric_a/b-barrel"/>
</dbReference>
<dbReference type="Pfam" id="PF03992">
    <property type="entry name" value="ABM"/>
    <property type="match status" value="1"/>
</dbReference>
<dbReference type="SUPFAM" id="SSF54909">
    <property type="entry name" value="Dimeric alpha+beta barrel"/>
    <property type="match status" value="1"/>
</dbReference>
<proteinExistence type="predicted"/>
<dbReference type="InterPro" id="IPR007138">
    <property type="entry name" value="ABM_dom"/>
</dbReference>
<evidence type="ECO:0000313" key="2">
    <source>
        <dbReference type="EMBL" id="CAA9248102.1"/>
    </source>
</evidence>
<dbReference type="Gene3D" id="3.30.70.100">
    <property type="match status" value="1"/>
</dbReference>
<dbReference type="AlphaFoldDB" id="A0A6J4IBQ6"/>
<reference evidence="2" key="1">
    <citation type="submission" date="2020-02" db="EMBL/GenBank/DDBJ databases">
        <authorList>
            <person name="Meier V. D."/>
        </authorList>
    </citation>
    <scope>NUCLEOTIDE SEQUENCE</scope>
    <source>
        <strain evidence="2">AVDCRST_MAG50</strain>
    </source>
</reference>
<name>A0A6J4IBQ6_9ACTN</name>
<organism evidence="2">
    <name type="scientific">uncultured Acidimicrobiales bacterium</name>
    <dbReference type="NCBI Taxonomy" id="310071"/>
    <lineage>
        <taxon>Bacteria</taxon>
        <taxon>Bacillati</taxon>
        <taxon>Actinomycetota</taxon>
        <taxon>Acidimicrobiia</taxon>
        <taxon>Acidimicrobiales</taxon>
        <taxon>environmental samples</taxon>
    </lineage>
</organism>
<protein>
    <recommendedName>
        <fullName evidence="1">ABM domain-containing protein</fullName>
    </recommendedName>
</protein>
<sequence>MDDAETTLVTMRFEAADAEALIGVLSKYVVLSRQQPGCRNMDLCGSVAVPDRFVIIQKWETPEAQQAHFNSEEMVDMARACEGLLTGPPDVDLLVGLSAHDLN</sequence>
<gene>
    <name evidence="2" type="ORF">AVDCRST_MAG50-2090</name>
</gene>
<evidence type="ECO:0000259" key="1">
    <source>
        <dbReference type="PROSITE" id="PS51725"/>
    </source>
</evidence>
<dbReference type="PROSITE" id="PS51725">
    <property type="entry name" value="ABM"/>
    <property type="match status" value="1"/>
</dbReference>
<feature type="domain" description="ABM" evidence="1">
    <location>
        <begin position="5"/>
        <end position="93"/>
    </location>
</feature>
<accession>A0A6J4IBQ6</accession>